<comment type="caution">
    <text evidence="2">The sequence shown here is derived from an EMBL/GenBank/DDBJ whole genome shotgun (WGS) entry which is preliminary data.</text>
</comment>
<dbReference type="AlphaFoldDB" id="D5RPI7"/>
<dbReference type="EMBL" id="ADVL01000633">
    <property type="protein sequence ID" value="EFH10782.1"/>
    <property type="molecule type" value="Genomic_DNA"/>
</dbReference>
<keyword evidence="1" id="KW-1133">Transmembrane helix</keyword>
<organism evidence="2 3">
    <name type="scientific">Pseudoroseomonas cervicalis ATCC 49957</name>
    <dbReference type="NCBI Taxonomy" id="525371"/>
    <lineage>
        <taxon>Bacteria</taxon>
        <taxon>Pseudomonadati</taxon>
        <taxon>Pseudomonadota</taxon>
        <taxon>Alphaproteobacteria</taxon>
        <taxon>Acetobacterales</taxon>
        <taxon>Roseomonadaceae</taxon>
        <taxon>Roseomonas</taxon>
    </lineage>
</organism>
<evidence type="ECO:0000313" key="2">
    <source>
        <dbReference type="EMBL" id="EFH10782.1"/>
    </source>
</evidence>
<keyword evidence="1" id="KW-0472">Membrane</keyword>
<name>D5RPI7_9PROT</name>
<proteinExistence type="predicted"/>
<accession>D5RPI7</accession>
<feature type="transmembrane region" description="Helical" evidence="1">
    <location>
        <begin position="15"/>
        <end position="36"/>
    </location>
</feature>
<dbReference type="Proteomes" id="UP000005324">
    <property type="component" value="Unassembled WGS sequence"/>
</dbReference>
<reference evidence="2 3" key="1">
    <citation type="submission" date="2010-04" db="EMBL/GenBank/DDBJ databases">
        <authorList>
            <person name="Qin X."/>
            <person name="Bachman B."/>
            <person name="Battles P."/>
            <person name="Bell A."/>
            <person name="Bess C."/>
            <person name="Bickham C."/>
            <person name="Chaboub L."/>
            <person name="Chen D."/>
            <person name="Coyle M."/>
            <person name="Deiros D.R."/>
            <person name="Dinh H."/>
            <person name="Forbes L."/>
            <person name="Fowler G."/>
            <person name="Francisco L."/>
            <person name="Fu Q."/>
            <person name="Gubbala S."/>
            <person name="Hale W."/>
            <person name="Han Y."/>
            <person name="Hemphill L."/>
            <person name="Highlander S.K."/>
            <person name="Hirani K."/>
            <person name="Hogues M."/>
            <person name="Jackson L."/>
            <person name="Jakkamsetti A."/>
            <person name="Javaid M."/>
            <person name="Jiang H."/>
            <person name="Korchina V."/>
            <person name="Kovar C."/>
            <person name="Lara F."/>
            <person name="Lee S."/>
            <person name="Mata R."/>
            <person name="Mathew T."/>
            <person name="Moen C."/>
            <person name="Morales K."/>
            <person name="Munidasa M."/>
            <person name="Nazareth L."/>
            <person name="Ngo R."/>
            <person name="Nguyen L."/>
            <person name="Okwuonu G."/>
            <person name="Ongeri F."/>
            <person name="Patil S."/>
            <person name="Petrosino J."/>
            <person name="Pham C."/>
            <person name="Pham P."/>
            <person name="Pu L.-L."/>
            <person name="Puazo M."/>
            <person name="Raj R."/>
            <person name="Reid J."/>
            <person name="Rouhana J."/>
            <person name="Saada N."/>
            <person name="Shang Y."/>
            <person name="Simmons D."/>
            <person name="Thornton R."/>
            <person name="Warren J."/>
            <person name="Weissenberger G."/>
            <person name="Zhang J."/>
            <person name="Zhang L."/>
            <person name="Zhou C."/>
            <person name="Zhu D."/>
            <person name="Muzny D."/>
            <person name="Worley K."/>
            <person name="Gibbs R."/>
        </authorList>
    </citation>
    <scope>NUCLEOTIDE SEQUENCE [LARGE SCALE GENOMIC DNA]</scope>
    <source>
        <strain evidence="2 3">ATCC 49957</strain>
    </source>
</reference>
<dbReference type="HOGENOM" id="CLU_2976450_0_0_5"/>
<evidence type="ECO:0000256" key="1">
    <source>
        <dbReference type="SAM" id="Phobius"/>
    </source>
</evidence>
<evidence type="ECO:0000313" key="3">
    <source>
        <dbReference type="Proteomes" id="UP000005324"/>
    </source>
</evidence>
<gene>
    <name evidence="2" type="ORF">HMPREF0731_2998</name>
</gene>
<protein>
    <submittedName>
        <fullName evidence="2">Uncharacterized protein</fullName>
    </submittedName>
</protein>
<keyword evidence="3" id="KW-1185">Reference proteome</keyword>
<keyword evidence="1" id="KW-0812">Transmembrane</keyword>
<sequence>MSAAALGYVLGGRAVGAGLGLFVLATLPLLAVAPWLQWRSQRVRHRAHARRPDGFSRG</sequence>